<keyword evidence="4" id="KW-0274">FAD</keyword>
<dbReference type="InterPro" id="IPR006094">
    <property type="entry name" value="Oxid_FAD_bind_N"/>
</dbReference>
<dbReference type="FunFam" id="1.10.45.10:FF:000001">
    <property type="entry name" value="D-lactate dehydrogenase mitochondrial"/>
    <property type="match status" value="1"/>
</dbReference>
<evidence type="ECO:0000256" key="1">
    <source>
        <dbReference type="ARBA" id="ARBA00001974"/>
    </source>
</evidence>
<protein>
    <submittedName>
        <fullName evidence="7">Glycolate oxidase</fullName>
    </submittedName>
</protein>
<evidence type="ECO:0000256" key="4">
    <source>
        <dbReference type="ARBA" id="ARBA00022827"/>
    </source>
</evidence>
<comment type="caution">
    <text evidence="7">The sequence shown here is derived from an EMBL/GenBank/DDBJ whole genome shotgun (WGS) entry which is preliminary data.</text>
</comment>
<evidence type="ECO:0000313" key="8">
    <source>
        <dbReference type="Proteomes" id="UP000654257"/>
    </source>
</evidence>
<dbReference type="InterPro" id="IPR016166">
    <property type="entry name" value="FAD-bd_PCMH"/>
</dbReference>
<dbReference type="SUPFAM" id="SSF56176">
    <property type="entry name" value="FAD-binding/transporter-associated domain-like"/>
    <property type="match status" value="1"/>
</dbReference>
<dbReference type="Gene3D" id="1.10.45.10">
    <property type="entry name" value="Vanillyl-alcohol Oxidase, Chain A, domain 4"/>
    <property type="match status" value="1"/>
</dbReference>
<dbReference type="Proteomes" id="UP000654257">
    <property type="component" value="Unassembled WGS sequence"/>
</dbReference>
<keyword evidence="8" id="KW-1185">Reference proteome</keyword>
<comment type="cofactor">
    <cofactor evidence="1">
        <name>FAD</name>
        <dbReference type="ChEBI" id="CHEBI:57692"/>
    </cofactor>
</comment>
<dbReference type="AlphaFoldDB" id="A0A917CYZ1"/>
<dbReference type="SUPFAM" id="SSF55103">
    <property type="entry name" value="FAD-linked oxidases, C-terminal domain"/>
    <property type="match status" value="1"/>
</dbReference>
<name>A0A917CYZ1_9NOCA</name>
<dbReference type="InterPro" id="IPR016171">
    <property type="entry name" value="Vanillyl_alc_oxidase_C-sub2"/>
</dbReference>
<evidence type="ECO:0000313" key="7">
    <source>
        <dbReference type="EMBL" id="GGG03191.1"/>
    </source>
</evidence>
<accession>A0A917CYZ1</accession>
<dbReference type="EMBL" id="BMCU01000002">
    <property type="protein sequence ID" value="GGG03191.1"/>
    <property type="molecule type" value="Genomic_DNA"/>
</dbReference>
<evidence type="ECO:0000259" key="6">
    <source>
        <dbReference type="PROSITE" id="PS51387"/>
    </source>
</evidence>
<dbReference type="InterPro" id="IPR016164">
    <property type="entry name" value="FAD-linked_Oxase-like_C"/>
</dbReference>
<dbReference type="PANTHER" id="PTHR42934:SF2">
    <property type="entry name" value="GLYCOLATE OXIDASE SUBUNIT GLCD"/>
    <property type="match status" value="1"/>
</dbReference>
<dbReference type="PANTHER" id="PTHR42934">
    <property type="entry name" value="GLYCOLATE OXIDASE SUBUNIT GLCD"/>
    <property type="match status" value="1"/>
</dbReference>
<dbReference type="PROSITE" id="PS51387">
    <property type="entry name" value="FAD_PCMH"/>
    <property type="match status" value="1"/>
</dbReference>
<dbReference type="InterPro" id="IPR051914">
    <property type="entry name" value="FAD-linked_OxidoTrans_Type4"/>
</dbReference>
<dbReference type="GO" id="GO:0071949">
    <property type="term" value="F:FAD binding"/>
    <property type="evidence" value="ECO:0007669"/>
    <property type="project" value="InterPro"/>
</dbReference>
<evidence type="ECO:0000256" key="2">
    <source>
        <dbReference type="ARBA" id="ARBA00008000"/>
    </source>
</evidence>
<comment type="similarity">
    <text evidence="2">Belongs to the FAD-binding oxidoreductase/transferase type 4 family.</text>
</comment>
<organism evidence="7 8">
    <name type="scientific">Rhodococcoides trifolii</name>
    <dbReference type="NCBI Taxonomy" id="908250"/>
    <lineage>
        <taxon>Bacteria</taxon>
        <taxon>Bacillati</taxon>
        <taxon>Actinomycetota</taxon>
        <taxon>Actinomycetes</taxon>
        <taxon>Mycobacteriales</taxon>
        <taxon>Nocardiaceae</taxon>
        <taxon>Rhodococcoides</taxon>
    </lineage>
</organism>
<dbReference type="InterPro" id="IPR036318">
    <property type="entry name" value="FAD-bd_PCMH-like_sf"/>
</dbReference>
<dbReference type="FunFam" id="3.30.70.2740:FF:000001">
    <property type="entry name" value="D-lactate dehydrogenase mitochondrial"/>
    <property type="match status" value="1"/>
</dbReference>
<dbReference type="Pfam" id="PF01565">
    <property type="entry name" value="FAD_binding_4"/>
    <property type="match status" value="1"/>
</dbReference>
<feature type="domain" description="FAD-binding PCMH-type" evidence="6">
    <location>
        <begin position="44"/>
        <end position="223"/>
    </location>
</feature>
<sequence length="468" mass="48759">MTLATSHGTDLFLAELAQNLGTDVVVTDRDVVASYRHDQSRFTDSTDPVAVLMPRDTGQVSSMLALAARFGVTIVPRGAGSGLSGAANASEGSVLLSLHRMNSIVEIDAGNRTVVVQPGVITADLRAAVSKVGLHYPPDPGSVDFCSIGGNIATNAGGMCCVKYGVTGDFVLALCVVMADGQVLRTGHTTVKGVAGYDLTSLFVGSEGTLGIITEATLRLVPTPRAAHTLVASFPTLESAGRAVASIVHAGLTPSMLEILDRTTIKAVDAMTRMGLGDGVEAMLLVQSDEPDARDVLGRIEQLSTEAGASDTVISDDAAEGEMLLEARRMALPALEQLGDWLLDDVCVPRTRIVELIAFIEEVAQRHSLTIGVFGHAGDGNLHPTIIYDSNDAQSSASAVAAFNHITEKALELGGTVTGEHGIGQLKKSWLGRELGSVGVQVHHAVKEALDPAGILNPLGVLPPRDSV</sequence>
<dbReference type="Gene3D" id="3.30.70.2740">
    <property type="match status" value="1"/>
</dbReference>
<reference evidence="7" key="2">
    <citation type="submission" date="2020-09" db="EMBL/GenBank/DDBJ databases">
        <authorList>
            <person name="Sun Q."/>
            <person name="Sedlacek I."/>
        </authorList>
    </citation>
    <scope>NUCLEOTIDE SEQUENCE</scope>
    <source>
        <strain evidence="7">CCM 7905</strain>
    </source>
</reference>
<proteinExistence type="inferred from homology"/>
<keyword evidence="3" id="KW-0285">Flavoprotein</keyword>
<dbReference type="InterPro" id="IPR004113">
    <property type="entry name" value="FAD-bd_oxidored_4_C"/>
</dbReference>
<dbReference type="RefSeq" id="WP_371829924.1">
    <property type="nucleotide sequence ID" value="NZ_BMCU01000002.1"/>
</dbReference>
<gene>
    <name evidence="7" type="primary">dld</name>
    <name evidence="7" type="ORF">GCM10007304_16560</name>
</gene>
<evidence type="ECO:0000256" key="5">
    <source>
        <dbReference type="ARBA" id="ARBA00023002"/>
    </source>
</evidence>
<evidence type="ECO:0000256" key="3">
    <source>
        <dbReference type="ARBA" id="ARBA00022630"/>
    </source>
</evidence>
<keyword evidence="5" id="KW-0560">Oxidoreductase</keyword>
<reference evidence="7" key="1">
    <citation type="journal article" date="2014" name="Int. J. Syst. Evol. Microbiol.">
        <title>Complete genome sequence of Corynebacterium casei LMG S-19264T (=DSM 44701T), isolated from a smear-ripened cheese.</title>
        <authorList>
            <consortium name="US DOE Joint Genome Institute (JGI-PGF)"/>
            <person name="Walter F."/>
            <person name="Albersmeier A."/>
            <person name="Kalinowski J."/>
            <person name="Ruckert C."/>
        </authorList>
    </citation>
    <scope>NUCLEOTIDE SEQUENCE</scope>
    <source>
        <strain evidence="7">CCM 7905</strain>
    </source>
</reference>
<dbReference type="Gene3D" id="3.30.465.10">
    <property type="match status" value="1"/>
</dbReference>
<dbReference type="GO" id="GO:0016491">
    <property type="term" value="F:oxidoreductase activity"/>
    <property type="evidence" value="ECO:0007669"/>
    <property type="project" value="UniProtKB-KW"/>
</dbReference>
<dbReference type="Pfam" id="PF02913">
    <property type="entry name" value="FAD-oxidase_C"/>
    <property type="match status" value="1"/>
</dbReference>
<dbReference type="InterPro" id="IPR016169">
    <property type="entry name" value="FAD-bd_PCMH_sub2"/>
</dbReference>